<evidence type="ECO:0000256" key="1">
    <source>
        <dbReference type="ARBA" id="ARBA00022614"/>
    </source>
</evidence>
<gene>
    <name evidence="3" type="ORF">Tco025E_04972</name>
</gene>
<organism evidence="3 4">
    <name type="scientific">Trypanosoma conorhini</name>
    <dbReference type="NCBI Taxonomy" id="83891"/>
    <lineage>
        <taxon>Eukaryota</taxon>
        <taxon>Discoba</taxon>
        <taxon>Euglenozoa</taxon>
        <taxon>Kinetoplastea</taxon>
        <taxon>Metakinetoplastina</taxon>
        <taxon>Trypanosomatida</taxon>
        <taxon>Trypanosomatidae</taxon>
        <taxon>Trypanosoma</taxon>
    </lineage>
</organism>
<keyword evidence="1" id="KW-0433">Leucine-rich repeat</keyword>
<comment type="caution">
    <text evidence="3">The sequence shown here is derived from an EMBL/GenBank/DDBJ whole genome shotgun (WGS) entry which is preliminary data.</text>
</comment>
<dbReference type="PANTHER" id="PTHR15454:SF56">
    <property type="entry name" value="PROTEIN PHOSPHATASE 1 REGULATORY SUBUNIT 7-RELATED"/>
    <property type="match status" value="1"/>
</dbReference>
<keyword evidence="2" id="KW-0677">Repeat</keyword>
<name>A0A422PH34_9TRYP</name>
<dbReference type="EMBL" id="MKKU01000276">
    <property type="protein sequence ID" value="RNF17020.1"/>
    <property type="molecule type" value="Genomic_DNA"/>
</dbReference>
<reference evidence="3 4" key="1">
    <citation type="journal article" date="2018" name="BMC Genomics">
        <title>Genomic comparison of Trypanosoma conorhini and Trypanosoma rangeli to Trypanosoma cruzi strains of high and low virulence.</title>
        <authorList>
            <person name="Bradwell K.R."/>
            <person name="Koparde V.N."/>
            <person name="Matveyev A.V."/>
            <person name="Serrano M.G."/>
            <person name="Alves J.M."/>
            <person name="Parikh H."/>
            <person name="Huang B."/>
            <person name="Lee V."/>
            <person name="Espinosa-Alvarez O."/>
            <person name="Ortiz P.A."/>
            <person name="Costa-Martins A.G."/>
            <person name="Teixeira M.M."/>
            <person name="Buck G.A."/>
        </authorList>
    </citation>
    <scope>NUCLEOTIDE SEQUENCE [LARGE SCALE GENOMIC DNA]</scope>
    <source>
        <strain evidence="3 4">025E</strain>
    </source>
</reference>
<dbReference type="AlphaFoldDB" id="A0A422PH34"/>
<dbReference type="Gene3D" id="3.80.10.10">
    <property type="entry name" value="Ribonuclease Inhibitor"/>
    <property type="match status" value="2"/>
</dbReference>
<sequence>MTARCSLETAPPAEVEENPLTTDVLVASLDSLTHNAMGYLVYARSNLSSHRLTSIEMLGTYKYLQRISLNDNMLDSLKPLRGICCLVHLSAANNKLTNEVFDDLAPSGNTLEKLNLDRNRLTSLRGLHQLPFLMDFRAGENQVEELVNGDFCSLHSLTRLDLRSNKVRHIQLNTFATCGTVRSLNLSHNEVEKAQFVVYLSNSLETLDLGNNKIKKLDGFDVLRELVDLQLVNNGIESWTELETLSGLINLRHLAIQGNPLLKKSDEATINKPLPGYAESKVAQDVDFSARRLSDNFPSLEGADVSNTLLSSMVMPCARSLVRDTTVTPRRLEEWDGDAHRELSKLPLSEQHRFRVISILQQLTTIDAIPVSPNEIPRALRLFKKKCGKRCPVGGNIFPVGSAARAAEAQRAKRGSASL</sequence>
<dbReference type="PANTHER" id="PTHR15454">
    <property type="entry name" value="NISCHARIN RELATED"/>
    <property type="match status" value="1"/>
</dbReference>
<protein>
    <submittedName>
        <fullName evidence="3">Leucine-richcontaining protein 23</fullName>
    </submittedName>
</protein>
<dbReference type="InterPro" id="IPR032675">
    <property type="entry name" value="LRR_dom_sf"/>
</dbReference>
<accession>A0A422PH34</accession>
<proteinExistence type="predicted"/>
<keyword evidence="4" id="KW-1185">Reference proteome</keyword>
<dbReference type="GO" id="GO:0005737">
    <property type="term" value="C:cytoplasm"/>
    <property type="evidence" value="ECO:0007669"/>
    <property type="project" value="TreeGrafter"/>
</dbReference>
<dbReference type="GeneID" id="40318583"/>
<dbReference type="SMART" id="SM00365">
    <property type="entry name" value="LRR_SD22"/>
    <property type="match status" value="5"/>
</dbReference>
<evidence type="ECO:0000256" key="2">
    <source>
        <dbReference type="ARBA" id="ARBA00022737"/>
    </source>
</evidence>
<dbReference type="OrthoDB" id="271226at2759"/>
<evidence type="ECO:0000313" key="3">
    <source>
        <dbReference type="EMBL" id="RNF17020.1"/>
    </source>
</evidence>
<dbReference type="SUPFAM" id="SSF52058">
    <property type="entry name" value="L domain-like"/>
    <property type="match status" value="1"/>
</dbReference>
<dbReference type="RefSeq" id="XP_029228000.1">
    <property type="nucleotide sequence ID" value="XM_029371877.1"/>
</dbReference>
<dbReference type="InterPro" id="IPR001611">
    <property type="entry name" value="Leu-rich_rpt"/>
</dbReference>
<evidence type="ECO:0000313" key="4">
    <source>
        <dbReference type="Proteomes" id="UP000284403"/>
    </source>
</evidence>
<dbReference type="PROSITE" id="PS51450">
    <property type="entry name" value="LRR"/>
    <property type="match status" value="3"/>
</dbReference>
<dbReference type="Proteomes" id="UP000284403">
    <property type="component" value="Unassembled WGS sequence"/>
</dbReference>
<dbReference type="Pfam" id="PF14580">
    <property type="entry name" value="LRR_9"/>
    <property type="match status" value="1"/>
</dbReference>